<dbReference type="InterPro" id="IPR006062">
    <property type="entry name" value="His_biosynth"/>
</dbReference>
<dbReference type="GO" id="GO:0000105">
    <property type="term" value="P:L-histidine biosynthetic process"/>
    <property type="evidence" value="ECO:0007669"/>
    <property type="project" value="InterPro"/>
</dbReference>
<organism evidence="1">
    <name type="scientific">freshwater metagenome</name>
    <dbReference type="NCBI Taxonomy" id="449393"/>
    <lineage>
        <taxon>unclassified sequences</taxon>
        <taxon>metagenomes</taxon>
        <taxon>ecological metagenomes</taxon>
    </lineage>
</organism>
<dbReference type="Gene3D" id="3.20.20.70">
    <property type="entry name" value="Aldolase class I"/>
    <property type="match status" value="1"/>
</dbReference>
<reference evidence="1" key="1">
    <citation type="submission" date="2020-05" db="EMBL/GenBank/DDBJ databases">
        <authorList>
            <person name="Chiriac C."/>
            <person name="Salcher M."/>
            <person name="Ghai R."/>
            <person name="Kavagutti S V."/>
        </authorList>
    </citation>
    <scope>NUCLEOTIDE SEQUENCE</scope>
</reference>
<dbReference type="AlphaFoldDB" id="A0A6J6GZ64"/>
<dbReference type="InterPro" id="IPR013785">
    <property type="entry name" value="Aldolase_TIM"/>
</dbReference>
<dbReference type="InterPro" id="IPR050064">
    <property type="entry name" value="IGPS_HisA/HisF"/>
</dbReference>
<sequence length="241" mass="26114">MLSRNFRLQKVGDINWLEKNYGFSNVGFSIDELIVLDVSRNERNRDEFSEVLKTLTNDCFAPIAAGGGINSVADAIKLLRSGADKIVVNSSLHSNGKLISELAQEFGRQCIIASVDCKQIEGKFYIATNNGSNVTDLTLTKFLEQCSDLAIGEICINSIDRDGTGNGFQIELLDCLPELFEIPVIISGGVGNYSHLAEGLKDARVDAVATANLLNFMGDGLASARSQLVNLGIDLPIFDLH</sequence>
<evidence type="ECO:0000313" key="1">
    <source>
        <dbReference type="EMBL" id="CAB4606751.1"/>
    </source>
</evidence>
<dbReference type="PANTHER" id="PTHR21235">
    <property type="entry name" value="IMIDAZOLE GLYCEROL PHOSPHATE SYNTHASE SUBUNIT HISF/H IGP SYNTHASE SUBUNIT HISF/H"/>
    <property type="match status" value="1"/>
</dbReference>
<dbReference type="InterPro" id="IPR011060">
    <property type="entry name" value="RibuloseP-bd_barrel"/>
</dbReference>
<protein>
    <submittedName>
        <fullName evidence="1">Unannotated protein</fullName>
    </submittedName>
</protein>
<accession>A0A6J6GZ64</accession>
<dbReference type="SUPFAM" id="SSF51366">
    <property type="entry name" value="Ribulose-phoshate binding barrel"/>
    <property type="match status" value="1"/>
</dbReference>
<dbReference type="GO" id="GO:0000107">
    <property type="term" value="F:imidazoleglycerol-phosphate synthase activity"/>
    <property type="evidence" value="ECO:0007669"/>
    <property type="project" value="TreeGrafter"/>
</dbReference>
<proteinExistence type="predicted"/>
<dbReference type="Pfam" id="PF00977">
    <property type="entry name" value="His_biosynth"/>
    <property type="match status" value="1"/>
</dbReference>
<name>A0A6J6GZ64_9ZZZZ</name>
<dbReference type="PANTHER" id="PTHR21235:SF2">
    <property type="entry name" value="IMIDAZOLE GLYCEROL PHOSPHATE SYNTHASE HISHF"/>
    <property type="match status" value="1"/>
</dbReference>
<dbReference type="EMBL" id="CAEZUN010000130">
    <property type="protein sequence ID" value="CAB4606751.1"/>
    <property type="molecule type" value="Genomic_DNA"/>
</dbReference>
<gene>
    <name evidence="1" type="ORF">UFOPK1826_01028</name>
</gene>